<dbReference type="PROSITE" id="PS51032">
    <property type="entry name" value="AP2_ERF"/>
    <property type="match status" value="1"/>
</dbReference>
<dbReference type="EMBL" id="KZ305018">
    <property type="protein sequence ID" value="PIA65031.1"/>
    <property type="molecule type" value="Genomic_DNA"/>
</dbReference>
<dbReference type="STRING" id="218851.A0A2G5FAG9"/>
<accession>A0A2G5FAG9</accession>
<keyword evidence="6" id="KW-0539">Nucleus</keyword>
<dbReference type="PRINTS" id="PR00367">
    <property type="entry name" value="ETHRSPELEMNT"/>
</dbReference>
<evidence type="ECO:0000313" key="9">
    <source>
        <dbReference type="EMBL" id="PIA65031.1"/>
    </source>
</evidence>
<evidence type="ECO:0000313" key="10">
    <source>
        <dbReference type="Proteomes" id="UP000230069"/>
    </source>
</evidence>
<keyword evidence="2" id="KW-0805">Transcription regulation</keyword>
<dbReference type="Proteomes" id="UP000230069">
    <property type="component" value="Unassembled WGS sequence"/>
</dbReference>
<dbReference type="SUPFAM" id="SSF54171">
    <property type="entry name" value="DNA-binding domain"/>
    <property type="match status" value="1"/>
</dbReference>
<gene>
    <name evidence="9" type="ORF">AQUCO_00100483v1</name>
</gene>
<keyword evidence="5" id="KW-0804">Transcription</keyword>
<dbReference type="GO" id="GO:0003677">
    <property type="term" value="F:DNA binding"/>
    <property type="evidence" value="ECO:0007669"/>
    <property type="project" value="UniProtKB-KW"/>
</dbReference>
<dbReference type="CDD" id="cd00018">
    <property type="entry name" value="AP2"/>
    <property type="match status" value="1"/>
</dbReference>
<evidence type="ECO:0000259" key="8">
    <source>
        <dbReference type="PROSITE" id="PS51032"/>
    </source>
</evidence>
<dbReference type="Gene3D" id="3.30.730.10">
    <property type="entry name" value="AP2/ERF domain"/>
    <property type="match status" value="1"/>
</dbReference>
<dbReference type="InterPro" id="IPR016177">
    <property type="entry name" value="DNA-bd_dom_sf"/>
</dbReference>
<evidence type="ECO:0000256" key="5">
    <source>
        <dbReference type="ARBA" id="ARBA00023163"/>
    </source>
</evidence>
<protein>
    <recommendedName>
        <fullName evidence="8">AP2/ERF domain-containing protein</fullName>
    </recommendedName>
</protein>
<dbReference type="PANTHER" id="PTHR31985">
    <property type="entry name" value="ETHYLENE-RESPONSIVE TRANSCRIPTION FACTOR ERF042-RELATED"/>
    <property type="match status" value="1"/>
</dbReference>
<dbReference type="InterPro" id="IPR051032">
    <property type="entry name" value="AP2/ERF_TF_ERF_subfamily"/>
</dbReference>
<organism evidence="9 10">
    <name type="scientific">Aquilegia coerulea</name>
    <name type="common">Rocky mountain columbine</name>
    <dbReference type="NCBI Taxonomy" id="218851"/>
    <lineage>
        <taxon>Eukaryota</taxon>
        <taxon>Viridiplantae</taxon>
        <taxon>Streptophyta</taxon>
        <taxon>Embryophyta</taxon>
        <taxon>Tracheophyta</taxon>
        <taxon>Spermatophyta</taxon>
        <taxon>Magnoliopsida</taxon>
        <taxon>Ranunculales</taxon>
        <taxon>Ranunculaceae</taxon>
        <taxon>Thalictroideae</taxon>
        <taxon>Aquilegia</taxon>
    </lineage>
</organism>
<evidence type="ECO:0000256" key="4">
    <source>
        <dbReference type="ARBA" id="ARBA00023159"/>
    </source>
</evidence>
<evidence type="ECO:0000256" key="1">
    <source>
        <dbReference type="ARBA" id="ARBA00004123"/>
    </source>
</evidence>
<keyword evidence="3" id="KW-0238">DNA-binding</keyword>
<dbReference type="PANTHER" id="PTHR31985:SF45">
    <property type="entry name" value="ETHYLENE-RESPONSIVE TRANSCRIPTION FACTOR ERF020"/>
    <property type="match status" value="1"/>
</dbReference>
<evidence type="ECO:0000256" key="6">
    <source>
        <dbReference type="ARBA" id="ARBA00023242"/>
    </source>
</evidence>
<proteinExistence type="inferred from homology"/>
<sequence length="162" mass="17995">MEAGNATSAGAGTSRKYKGIRCRKWGKWVSEIRVPNTQERLWLGSYNTPEAAAVAHDTALFCLRGPSVVNQLNFPMYLPHYLPKNMSPKSIQKAATDAGSAVDVGSMQGTGERSMTSVETHVQENDQFWDNENDEYKFYAGTDSFIECENLSISVEDMEICL</sequence>
<comment type="similarity">
    <text evidence="7">Belongs to the AP2/ERF transcription factor family. ERF subfamily.</text>
</comment>
<dbReference type="FunCoup" id="A0A2G5FAG9">
    <property type="interactions" value="18"/>
</dbReference>
<evidence type="ECO:0000256" key="2">
    <source>
        <dbReference type="ARBA" id="ARBA00023015"/>
    </source>
</evidence>
<dbReference type="OrthoDB" id="1849108at2759"/>
<evidence type="ECO:0000256" key="7">
    <source>
        <dbReference type="ARBA" id="ARBA00024343"/>
    </source>
</evidence>
<name>A0A2G5FAG9_AQUCA</name>
<dbReference type="InterPro" id="IPR001471">
    <property type="entry name" value="AP2/ERF_dom"/>
</dbReference>
<evidence type="ECO:0000256" key="3">
    <source>
        <dbReference type="ARBA" id="ARBA00023125"/>
    </source>
</evidence>
<dbReference type="AlphaFoldDB" id="A0A2G5FAG9"/>
<feature type="domain" description="AP2/ERF" evidence="8">
    <location>
        <begin position="16"/>
        <end position="75"/>
    </location>
</feature>
<dbReference type="GO" id="GO:0003700">
    <property type="term" value="F:DNA-binding transcription factor activity"/>
    <property type="evidence" value="ECO:0007669"/>
    <property type="project" value="InterPro"/>
</dbReference>
<comment type="subcellular location">
    <subcellularLocation>
        <location evidence="1">Nucleus</location>
    </subcellularLocation>
</comment>
<dbReference type="Pfam" id="PF00847">
    <property type="entry name" value="AP2"/>
    <property type="match status" value="1"/>
</dbReference>
<keyword evidence="4" id="KW-0010">Activator</keyword>
<reference evidence="9 10" key="1">
    <citation type="submission" date="2017-09" db="EMBL/GenBank/DDBJ databases">
        <title>WGS assembly of Aquilegia coerulea Goldsmith.</title>
        <authorList>
            <person name="Hodges S."/>
            <person name="Kramer E."/>
            <person name="Nordborg M."/>
            <person name="Tomkins J."/>
            <person name="Borevitz J."/>
            <person name="Derieg N."/>
            <person name="Yan J."/>
            <person name="Mihaltcheva S."/>
            <person name="Hayes R.D."/>
            <person name="Rokhsar D."/>
        </authorList>
    </citation>
    <scope>NUCLEOTIDE SEQUENCE [LARGE SCALE GENOMIC DNA]</scope>
    <source>
        <strain evidence="10">cv. Goldsmith</strain>
    </source>
</reference>
<dbReference type="GO" id="GO:0005634">
    <property type="term" value="C:nucleus"/>
    <property type="evidence" value="ECO:0007669"/>
    <property type="project" value="UniProtKB-SubCell"/>
</dbReference>
<dbReference type="SMART" id="SM00380">
    <property type="entry name" value="AP2"/>
    <property type="match status" value="1"/>
</dbReference>
<dbReference type="InterPro" id="IPR036955">
    <property type="entry name" value="AP2/ERF_dom_sf"/>
</dbReference>
<keyword evidence="10" id="KW-1185">Reference proteome</keyword>
<dbReference type="InParanoid" id="A0A2G5FAG9"/>